<keyword evidence="1" id="KW-0812">Transmembrane</keyword>
<organism evidence="2 3">
    <name type="scientific">Weissella viridescens</name>
    <name type="common">Lactobacillus viridescens</name>
    <dbReference type="NCBI Taxonomy" id="1629"/>
    <lineage>
        <taxon>Bacteria</taxon>
        <taxon>Bacillati</taxon>
        <taxon>Bacillota</taxon>
        <taxon>Bacilli</taxon>
        <taxon>Lactobacillales</taxon>
        <taxon>Lactobacillaceae</taxon>
        <taxon>Weissella</taxon>
    </lineage>
</organism>
<gene>
    <name evidence="2" type="ORF">D3P96_07765</name>
</gene>
<keyword evidence="1" id="KW-1133">Transmembrane helix</keyword>
<reference evidence="2 3" key="1">
    <citation type="submission" date="2018-10" db="EMBL/GenBank/DDBJ databases">
        <title>Draft genome sequence of Weissella viridescens UCO-SMC3.</title>
        <authorList>
            <person name="Garcia-Cancino A."/>
            <person name="Espinoza-Monje M."/>
            <person name="Albarracin L."/>
            <person name="Garcia-Castillo V."/>
            <person name="Campos-Martin J."/>
            <person name="Nakano Y."/>
            <person name="Guitierrez-Zamorano C."/>
            <person name="Ikeda-Ohtsubo W."/>
            <person name="Morita H."/>
            <person name="Kitazawa H."/>
            <person name="Villena J."/>
        </authorList>
    </citation>
    <scope>NUCLEOTIDE SEQUENCE [LARGE SCALE GENOMIC DNA]</scope>
    <source>
        <strain evidence="2 3">UCO-SMC3</strain>
    </source>
</reference>
<protein>
    <submittedName>
        <fullName evidence="2">Uncharacterized protein</fullName>
    </submittedName>
</protein>
<sequence length="158" mass="17602">MDYIKFFVFSFFEDIPTLAMSSFEVAYIITSSLFMSNLKNMNAELSSFHHPGLKLSIDQAMNITSFNHQASFSFFIGGIVFILIGIIMLLGFLFTIIHTLNSSSFGVITQSCVLIVSAVINYFIVSKLVHLDSIPIFVAWCMVLGLTGLATLLFTMNQ</sequence>
<dbReference type="EMBL" id="RHGY01000010">
    <property type="protein sequence ID" value="RRG17441.1"/>
    <property type="molecule type" value="Genomic_DNA"/>
</dbReference>
<proteinExistence type="predicted"/>
<feature type="transmembrane region" description="Helical" evidence="1">
    <location>
        <begin position="15"/>
        <end position="35"/>
    </location>
</feature>
<feature type="transmembrane region" description="Helical" evidence="1">
    <location>
        <begin position="72"/>
        <end position="97"/>
    </location>
</feature>
<evidence type="ECO:0000256" key="1">
    <source>
        <dbReference type="SAM" id="Phobius"/>
    </source>
</evidence>
<comment type="caution">
    <text evidence="2">The sequence shown here is derived from an EMBL/GenBank/DDBJ whole genome shotgun (WGS) entry which is preliminary data.</text>
</comment>
<dbReference type="RefSeq" id="WP_124943786.1">
    <property type="nucleotide sequence ID" value="NZ_RHGY01000010.1"/>
</dbReference>
<keyword evidence="1" id="KW-0472">Membrane</keyword>
<dbReference type="AlphaFoldDB" id="A0A3P2RE51"/>
<evidence type="ECO:0000313" key="3">
    <source>
        <dbReference type="Proteomes" id="UP000275836"/>
    </source>
</evidence>
<feature type="transmembrane region" description="Helical" evidence="1">
    <location>
        <begin position="136"/>
        <end position="156"/>
    </location>
</feature>
<name>A0A3P2RE51_WEIVI</name>
<accession>A0A3P2RE51</accession>
<dbReference type="Proteomes" id="UP000275836">
    <property type="component" value="Unassembled WGS sequence"/>
</dbReference>
<evidence type="ECO:0000313" key="2">
    <source>
        <dbReference type="EMBL" id="RRG17441.1"/>
    </source>
</evidence>
<feature type="transmembrane region" description="Helical" evidence="1">
    <location>
        <begin position="103"/>
        <end position="124"/>
    </location>
</feature>